<dbReference type="RefSeq" id="WP_075072107.1">
    <property type="nucleotide sequence ID" value="NZ_DF967972.1"/>
</dbReference>
<dbReference type="EMBL" id="DF967972">
    <property type="protein sequence ID" value="GAP12701.1"/>
    <property type="molecule type" value="Genomic_DNA"/>
</dbReference>
<dbReference type="PANTHER" id="PTHR36439:SF1">
    <property type="entry name" value="DUF1697 DOMAIN-CONTAINING PROTEIN"/>
    <property type="match status" value="1"/>
</dbReference>
<dbReference type="AlphaFoldDB" id="A0A0S7BBR6"/>
<protein>
    <submittedName>
        <fullName evidence="1">Uncharacterized protein conserved in bacteria</fullName>
    </submittedName>
</protein>
<proteinExistence type="predicted"/>
<gene>
    <name evidence="1" type="ORF">LARV_00437</name>
</gene>
<dbReference type="SUPFAM" id="SSF160379">
    <property type="entry name" value="SP0830-like"/>
    <property type="match status" value="1"/>
</dbReference>
<dbReference type="Pfam" id="PF08002">
    <property type="entry name" value="DUF1697"/>
    <property type="match status" value="1"/>
</dbReference>
<sequence>MNTYIALFRGINVGGNSLLPMKELVADLQNIGCRSVQTYIQSGNAVFASPEADASRLADAIRSEIRRRHGFEPYILLLSLAELGQAMAQNPFPEAEANPQVLHLGFLAVQPSNPDLPGLARIKADSERFQLIGRVFYLFAPEGVGRSKLAAGAEKLLGVVMTDRNWRSVCAIAGLAGKLAAQEDFE</sequence>
<dbReference type="OrthoDB" id="9806494at2"/>
<dbReference type="Proteomes" id="UP000055060">
    <property type="component" value="Unassembled WGS sequence"/>
</dbReference>
<dbReference type="STRING" id="360412.LARV_00437"/>
<dbReference type="PIRSF" id="PIRSF008502">
    <property type="entry name" value="UCP008502"/>
    <property type="match status" value="1"/>
</dbReference>
<dbReference type="InterPro" id="IPR012545">
    <property type="entry name" value="DUF1697"/>
</dbReference>
<evidence type="ECO:0000313" key="1">
    <source>
        <dbReference type="EMBL" id="GAP12701.1"/>
    </source>
</evidence>
<name>A0A0S7BBR6_9CHLR</name>
<reference evidence="1" key="1">
    <citation type="submission" date="2015-07" db="EMBL/GenBank/DDBJ databases">
        <title>Draft Genome Sequences of Anaerolinea thermolimosa IMO-1, Bellilinea caldifistulae GOMI-1, Leptolinea tardivitalis YMTK-2, Levilinea saccharolytica KIBI-1,Longilinea arvoryzae KOME-1, Previously Described as Members of the Anaerolineaceae (Chloroflexi).</title>
        <authorList>
            <person name="Sekiguchi Y."/>
            <person name="Ohashi A."/>
            <person name="Matsuura N."/>
            <person name="Tourlousse M.D."/>
        </authorList>
    </citation>
    <scope>NUCLEOTIDE SEQUENCE [LARGE SCALE GENOMIC DNA]</scope>
    <source>
        <strain evidence="1">KOME-1</strain>
    </source>
</reference>
<dbReference type="PANTHER" id="PTHR36439">
    <property type="entry name" value="BLL4334 PROTEIN"/>
    <property type="match status" value="1"/>
</dbReference>
<keyword evidence="2" id="KW-1185">Reference proteome</keyword>
<accession>A0A0S7BBR6</accession>
<dbReference type="Gene3D" id="3.30.70.1280">
    <property type="entry name" value="SP0830-like domains"/>
    <property type="match status" value="1"/>
</dbReference>
<evidence type="ECO:0000313" key="2">
    <source>
        <dbReference type="Proteomes" id="UP000055060"/>
    </source>
</evidence>
<organism evidence="1">
    <name type="scientific">Longilinea arvoryzae</name>
    <dbReference type="NCBI Taxonomy" id="360412"/>
    <lineage>
        <taxon>Bacteria</taxon>
        <taxon>Bacillati</taxon>
        <taxon>Chloroflexota</taxon>
        <taxon>Anaerolineae</taxon>
        <taxon>Anaerolineales</taxon>
        <taxon>Anaerolineaceae</taxon>
        <taxon>Longilinea</taxon>
    </lineage>
</organism>